<dbReference type="PANTHER" id="PTHR43777">
    <property type="entry name" value="MOLYBDENUM COFACTOR CYTIDYLYLTRANSFERASE"/>
    <property type="match status" value="1"/>
</dbReference>
<accession>A0A3Q9QUP0</accession>
<protein>
    <submittedName>
        <fullName evidence="2">Nucleotidyltransferase family protein</fullName>
    </submittedName>
</protein>
<dbReference type="CDD" id="cd04182">
    <property type="entry name" value="GT_2_like_f"/>
    <property type="match status" value="1"/>
</dbReference>
<proteinExistence type="predicted"/>
<keyword evidence="3" id="KW-1185">Reference proteome</keyword>
<dbReference type="SUPFAM" id="SSF53448">
    <property type="entry name" value="Nucleotide-diphospho-sugar transferases"/>
    <property type="match status" value="1"/>
</dbReference>
<evidence type="ECO:0000313" key="2">
    <source>
        <dbReference type="EMBL" id="AZU62109.1"/>
    </source>
</evidence>
<dbReference type="GO" id="GO:0016779">
    <property type="term" value="F:nucleotidyltransferase activity"/>
    <property type="evidence" value="ECO:0007669"/>
    <property type="project" value="UniProtKB-ARBA"/>
</dbReference>
<reference evidence="2 3" key="1">
    <citation type="submission" date="2017-07" db="EMBL/GenBank/DDBJ databases">
        <title>The complete genome sequence of Bacillus mesonae strain H20-5, an efficient strain improving plant abiotic stress resistance.</title>
        <authorList>
            <person name="Kim S.Y."/>
            <person name="Song H."/>
            <person name="Sang M.K."/>
            <person name="Weon H.-Y."/>
            <person name="Song J."/>
        </authorList>
    </citation>
    <scope>NUCLEOTIDE SEQUENCE [LARGE SCALE GENOMIC DNA]</scope>
    <source>
        <strain evidence="2 3">H20-5</strain>
    </source>
</reference>
<organism evidence="2 3">
    <name type="scientific">Neobacillus mesonae</name>
    <dbReference type="NCBI Taxonomy" id="1193713"/>
    <lineage>
        <taxon>Bacteria</taxon>
        <taxon>Bacillati</taxon>
        <taxon>Bacillota</taxon>
        <taxon>Bacilli</taxon>
        <taxon>Bacillales</taxon>
        <taxon>Bacillaceae</taxon>
        <taxon>Neobacillus</taxon>
    </lineage>
</organism>
<dbReference type="Proteomes" id="UP000282892">
    <property type="component" value="Chromosome"/>
</dbReference>
<gene>
    <name evidence="2" type="ORF">CHR53_12925</name>
</gene>
<dbReference type="InterPro" id="IPR029044">
    <property type="entry name" value="Nucleotide-diphossugar_trans"/>
</dbReference>
<dbReference type="Gene3D" id="3.90.550.10">
    <property type="entry name" value="Spore Coat Polysaccharide Biosynthesis Protein SpsA, Chain A"/>
    <property type="match status" value="1"/>
</dbReference>
<evidence type="ECO:0000313" key="3">
    <source>
        <dbReference type="Proteomes" id="UP000282892"/>
    </source>
</evidence>
<feature type="domain" description="MobA-like NTP transferase" evidence="1">
    <location>
        <begin position="11"/>
        <end position="170"/>
    </location>
</feature>
<dbReference type="AlphaFoldDB" id="A0A3Q9QUP0"/>
<dbReference type="Pfam" id="PF12804">
    <property type="entry name" value="NTP_transf_3"/>
    <property type="match status" value="1"/>
</dbReference>
<dbReference type="EMBL" id="CP022572">
    <property type="protein sequence ID" value="AZU62109.1"/>
    <property type="molecule type" value="Genomic_DNA"/>
</dbReference>
<dbReference type="InterPro" id="IPR025877">
    <property type="entry name" value="MobA-like_NTP_Trfase"/>
</dbReference>
<dbReference type="STRING" id="1193713.GCA_001636315_05023"/>
<sequence length="207" mass="23591">MKGYNLMSQTAILLAAGYSSRMGGIKALLPWNGLPLIEHQVQQLLKTSIKDIVIVLGYKAYEIKKVIVKYPVQIIYNPNYSNGKTSSIKAGINALKDYSRTYLIVPVDTPIESQMIEMMIQQLLCNNSNIVIPVYSGKRGHPILLNGSLRNDILSISEEKMGLKELLRKYQSSTSELHVNKEHVLYNLNTREDYISLKDHLERRRQQ</sequence>
<name>A0A3Q9QUP0_9BACI</name>
<dbReference type="KEGG" id="nmk:CHR53_12925"/>
<dbReference type="PANTHER" id="PTHR43777:SF1">
    <property type="entry name" value="MOLYBDENUM COFACTOR CYTIDYLYLTRANSFERASE"/>
    <property type="match status" value="1"/>
</dbReference>
<keyword evidence="2" id="KW-0808">Transferase</keyword>
<evidence type="ECO:0000259" key="1">
    <source>
        <dbReference type="Pfam" id="PF12804"/>
    </source>
</evidence>